<sequence>MKAFSKETAPTTDGRVTYHRRFTILDSRIEDFLIQDFDLRLGDLRDDLRRHYLQGYLELKKEEQSTLVTRIRGIPPNQTLVRYEY</sequence>
<comment type="caution">
    <text evidence="1">The sequence shown here is derived from an EMBL/GenBank/DDBJ whole genome shotgun (WGS) entry which is preliminary data.</text>
</comment>
<accession>A0ACC0BU72</accession>
<keyword evidence="2" id="KW-1185">Reference proteome</keyword>
<proteinExistence type="predicted"/>
<dbReference type="Proteomes" id="UP001060085">
    <property type="component" value="Linkage Group LG02"/>
</dbReference>
<reference evidence="2" key="1">
    <citation type="journal article" date="2023" name="Nat. Plants">
        <title>Single-cell RNA sequencing provides a high-resolution roadmap for understanding the multicellular compartmentation of specialized metabolism.</title>
        <authorList>
            <person name="Sun S."/>
            <person name="Shen X."/>
            <person name="Li Y."/>
            <person name="Li Y."/>
            <person name="Wang S."/>
            <person name="Li R."/>
            <person name="Zhang H."/>
            <person name="Shen G."/>
            <person name="Guo B."/>
            <person name="Wei J."/>
            <person name="Xu J."/>
            <person name="St-Pierre B."/>
            <person name="Chen S."/>
            <person name="Sun C."/>
        </authorList>
    </citation>
    <scope>NUCLEOTIDE SEQUENCE [LARGE SCALE GENOMIC DNA]</scope>
</reference>
<evidence type="ECO:0000313" key="2">
    <source>
        <dbReference type="Proteomes" id="UP001060085"/>
    </source>
</evidence>
<evidence type="ECO:0000313" key="1">
    <source>
        <dbReference type="EMBL" id="KAI5676237.1"/>
    </source>
</evidence>
<organism evidence="1 2">
    <name type="scientific">Catharanthus roseus</name>
    <name type="common">Madagascar periwinkle</name>
    <name type="synonym">Vinca rosea</name>
    <dbReference type="NCBI Taxonomy" id="4058"/>
    <lineage>
        <taxon>Eukaryota</taxon>
        <taxon>Viridiplantae</taxon>
        <taxon>Streptophyta</taxon>
        <taxon>Embryophyta</taxon>
        <taxon>Tracheophyta</taxon>
        <taxon>Spermatophyta</taxon>
        <taxon>Magnoliopsida</taxon>
        <taxon>eudicotyledons</taxon>
        <taxon>Gunneridae</taxon>
        <taxon>Pentapetalae</taxon>
        <taxon>asterids</taxon>
        <taxon>lamiids</taxon>
        <taxon>Gentianales</taxon>
        <taxon>Apocynaceae</taxon>
        <taxon>Rauvolfioideae</taxon>
        <taxon>Vinceae</taxon>
        <taxon>Catharanthinae</taxon>
        <taxon>Catharanthus</taxon>
    </lineage>
</organism>
<protein>
    <submittedName>
        <fullName evidence="1">Uncharacterized protein</fullName>
    </submittedName>
</protein>
<dbReference type="EMBL" id="CM044702">
    <property type="protein sequence ID" value="KAI5676237.1"/>
    <property type="molecule type" value="Genomic_DNA"/>
</dbReference>
<name>A0ACC0BU72_CATRO</name>
<gene>
    <name evidence="1" type="ORF">M9H77_07187</name>
</gene>